<evidence type="ECO:0000313" key="3">
    <source>
        <dbReference type="EMBL" id="QJA71908.1"/>
    </source>
</evidence>
<feature type="region of interest" description="Disordered" evidence="1">
    <location>
        <begin position="1"/>
        <end position="21"/>
    </location>
</feature>
<accession>A0A6H1ZU84</accession>
<proteinExistence type="predicted"/>
<organism evidence="2">
    <name type="scientific">viral metagenome</name>
    <dbReference type="NCBI Taxonomy" id="1070528"/>
    <lineage>
        <taxon>unclassified sequences</taxon>
        <taxon>metagenomes</taxon>
        <taxon>organismal metagenomes</taxon>
    </lineage>
</organism>
<protein>
    <submittedName>
        <fullName evidence="2">Uncharacterized protein</fullName>
    </submittedName>
</protein>
<dbReference type="EMBL" id="MT144239">
    <property type="protein sequence ID" value="QJA51134.1"/>
    <property type="molecule type" value="Genomic_DNA"/>
</dbReference>
<name>A0A6H1ZU84_9ZZZZ</name>
<dbReference type="AlphaFoldDB" id="A0A6H1ZU84"/>
<gene>
    <name evidence="3" type="ORF">MM415A02991_0008</name>
    <name evidence="2" type="ORF">TM448A01996_0007</name>
    <name evidence="4" type="ORF">TM448B01625_0017</name>
</gene>
<sequence>MSYPVTALVTENDQRTTPAPGFRTSNMGALDILSMDFLALRADTPGILPLTVIVTALHWLTSMYPPGGCQAQSLFHG</sequence>
<feature type="compositionally biased region" description="Polar residues" evidence="1">
    <location>
        <begin position="9"/>
        <end position="21"/>
    </location>
</feature>
<dbReference type="EMBL" id="MT144800">
    <property type="protein sequence ID" value="QJH99649.1"/>
    <property type="molecule type" value="Genomic_DNA"/>
</dbReference>
<reference evidence="2" key="1">
    <citation type="submission" date="2020-03" db="EMBL/GenBank/DDBJ databases">
        <title>The deep terrestrial virosphere.</title>
        <authorList>
            <person name="Holmfeldt K."/>
            <person name="Nilsson E."/>
            <person name="Simone D."/>
            <person name="Lopez-Fernandez M."/>
            <person name="Wu X."/>
            <person name="de Brujin I."/>
            <person name="Lundin D."/>
            <person name="Andersson A."/>
            <person name="Bertilsson S."/>
            <person name="Dopson M."/>
        </authorList>
    </citation>
    <scope>NUCLEOTIDE SEQUENCE</scope>
    <source>
        <strain evidence="3">MM415A02991</strain>
        <strain evidence="2">TM448A01996</strain>
        <strain evidence="4">TM448B01625</strain>
    </source>
</reference>
<evidence type="ECO:0000313" key="2">
    <source>
        <dbReference type="EMBL" id="QJA51134.1"/>
    </source>
</evidence>
<evidence type="ECO:0000313" key="4">
    <source>
        <dbReference type="EMBL" id="QJH99649.1"/>
    </source>
</evidence>
<evidence type="ECO:0000256" key="1">
    <source>
        <dbReference type="SAM" id="MobiDB-lite"/>
    </source>
</evidence>
<dbReference type="EMBL" id="MT141909">
    <property type="protein sequence ID" value="QJA71908.1"/>
    <property type="molecule type" value="Genomic_DNA"/>
</dbReference>